<gene>
    <name evidence="9" type="ORF">HELGO_WM11222</name>
</gene>
<name>A0A6S6S6N7_9GAMM</name>
<dbReference type="InterPro" id="IPR002401">
    <property type="entry name" value="Cyt_P450_E_grp-I"/>
</dbReference>
<comment type="cofactor">
    <cofactor evidence="7">
        <name>heme</name>
        <dbReference type="ChEBI" id="CHEBI:30413"/>
    </cofactor>
</comment>
<evidence type="ECO:0000256" key="6">
    <source>
        <dbReference type="ARBA" id="ARBA00023033"/>
    </source>
</evidence>
<dbReference type="InterPro" id="IPR036396">
    <property type="entry name" value="Cyt_P450_sf"/>
</dbReference>
<dbReference type="EMBL" id="CACVAY010000015">
    <property type="protein sequence ID" value="CAA6803393.1"/>
    <property type="molecule type" value="Genomic_DNA"/>
</dbReference>
<sequence length="455" mass="52065">MSVFEPTYPPRHAEPLSAFKTWQYARKDLLSIWAEEAFELQLMGSKILNQWVYIANAPDVVKHVFVSNHQNYLQKSPQMRKALEPLLGDGLFISDGETWHTRRKIQTPLFTAQHVIEYSRIMVDTALERAEAWAKKSDGDTLEVLPEMAMLTAEIICRTLFGAELGKTKSSEVVKAFSEYQESIEQMALSEFLGIPDWVPVPGTSMRKARKAAKRIHKVVDDIIENADYAEDDFTMLAQFLKLNQRDEAITREGIRNEIIVLFMAGHETTANTLAWTWYLISQAPDVESKMHAELGAICRGQTPSYEHYSQLTYLRAILDEAMRLYPPVPILSRQAADTDYIRGREIPKGAIVMVVPWLLHRHESLWEHPNQFIPERFLEGGSAFKQDKYTYVPFSIGPRVCLGKYFGQVELVLTMATLAQKFRLSLPPNTEVTHDCRLTLRPKDNLPMQLFSVS</sequence>
<accession>A0A6S6S6N7</accession>
<evidence type="ECO:0000313" key="9">
    <source>
        <dbReference type="EMBL" id="CAA6803393.1"/>
    </source>
</evidence>
<feature type="binding site" description="axial binding residue" evidence="7">
    <location>
        <position position="402"/>
    </location>
    <ligand>
        <name>heme</name>
        <dbReference type="ChEBI" id="CHEBI:30413"/>
    </ligand>
    <ligandPart>
        <name>Fe</name>
        <dbReference type="ChEBI" id="CHEBI:18248"/>
    </ligandPart>
</feature>
<evidence type="ECO:0000256" key="7">
    <source>
        <dbReference type="PIRSR" id="PIRSR602401-1"/>
    </source>
</evidence>
<evidence type="ECO:0000256" key="3">
    <source>
        <dbReference type="ARBA" id="ARBA00022723"/>
    </source>
</evidence>
<dbReference type="GO" id="GO:0016705">
    <property type="term" value="F:oxidoreductase activity, acting on paired donors, with incorporation or reduction of molecular oxygen"/>
    <property type="evidence" value="ECO:0007669"/>
    <property type="project" value="InterPro"/>
</dbReference>
<dbReference type="InterPro" id="IPR017972">
    <property type="entry name" value="Cyt_P450_CS"/>
</dbReference>
<evidence type="ECO:0000256" key="1">
    <source>
        <dbReference type="ARBA" id="ARBA00010617"/>
    </source>
</evidence>
<dbReference type="PRINTS" id="PR00463">
    <property type="entry name" value="EP450I"/>
</dbReference>
<dbReference type="GO" id="GO:0005506">
    <property type="term" value="F:iron ion binding"/>
    <property type="evidence" value="ECO:0007669"/>
    <property type="project" value="InterPro"/>
</dbReference>
<dbReference type="GO" id="GO:0004497">
    <property type="term" value="F:monooxygenase activity"/>
    <property type="evidence" value="ECO:0007669"/>
    <property type="project" value="UniProtKB-KW"/>
</dbReference>
<dbReference type="SUPFAM" id="SSF48264">
    <property type="entry name" value="Cytochrome P450"/>
    <property type="match status" value="1"/>
</dbReference>
<keyword evidence="3 7" id="KW-0479">Metal-binding</keyword>
<dbReference type="PROSITE" id="PS00086">
    <property type="entry name" value="CYTOCHROME_P450"/>
    <property type="match status" value="1"/>
</dbReference>
<dbReference type="GO" id="GO:0020037">
    <property type="term" value="F:heme binding"/>
    <property type="evidence" value="ECO:0007669"/>
    <property type="project" value="InterPro"/>
</dbReference>
<evidence type="ECO:0000256" key="8">
    <source>
        <dbReference type="RuleBase" id="RU000461"/>
    </source>
</evidence>
<keyword evidence="2 7" id="KW-0349">Heme</keyword>
<keyword evidence="4 8" id="KW-0560">Oxidoreductase</keyword>
<proteinExistence type="inferred from homology"/>
<dbReference type="Pfam" id="PF00067">
    <property type="entry name" value="p450"/>
    <property type="match status" value="1"/>
</dbReference>
<evidence type="ECO:0000256" key="5">
    <source>
        <dbReference type="ARBA" id="ARBA00023004"/>
    </source>
</evidence>
<dbReference type="PRINTS" id="PR00385">
    <property type="entry name" value="P450"/>
</dbReference>
<evidence type="ECO:0000256" key="4">
    <source>
        <dbReference type="ARBA" id="ARBA00023002"/>
    </source>
</evidence>
<dbReference type="Gene3D" id="1.10.630.10">
    <property type="entry name" value="Cytochrome P450"/>
    <property type="match status" value="1"/>
</dbReference>
<keyword evidence="5 7" id="KW-0408">Iron</keyword>
<keyword evidence="6 8" id="KW-0503">Monooxygenase</keyword>
<dbReference type="PANTHER" id="PTHR24291">
    <property type="entry name" value="CYTOCHROME P450 FAMILY 4"/>
    <property type="match status" value="1"/>
</dbReference>
<dbReference type="InterPro" id="IPR050196">
    <property type="entry name" value="Cytochrome_P450_Monoox"/>
</dbReference>
<organism evidence="9">
    <name type="scientific">uncultured Thiotrichaceae bacterium</name>
    <dbReference type="NCBI Taxonomy" id="298394"/>
    <lineage>
        <taxon>Bacteria</taxon>
        <taxon>Pseudomonadati</taxon>
        <taxon>Pseudomonadota</taxon>
        <taxon>Gammaproteobacteria</taxon>
        <taxon>Thiotrichales</taxon>
        <taxon>Thiotrichaceae</taxon>
        <taxon>environmental samples</taxon>
    </lineage>
</organism>
<dbReference type="InterPro" id="IPR001128">
    <property type="entry name" value="Cyt_P450"/>
</dbReference>
<dbReference type="AlphaFoldDB" id="A0A6S6S6N7"/>
<protein>
    <submittedName>
        <fullName evidence="9">Possible cytochrome P450 hydroxylase superfamily proteins</fullName>
    </submittedName>
</protein>
<comment type="similarity">
    <text evidence="1 8">Belongs to the cytochrome P450 family.</text>
</comment>
<evidence type="ECO:0000256" key="2">
    <source>
        <dbReference type="ARBA" id="ARBA00022617"/>
    </source>
</evidence>
<reference evidence="9" key="1">
    <citation type="submission" date="2020-01" db="EMBL/GenBank/DDBJ databases">
        <authorList>
            <person name="Meier V. D."/>
            <person name="Meier V D."/>
        </authorList>
    </citation>
    <scope>NUCLEOTIDE SEQUENCE</scope>
    <source>
        <strain evidence="9">HLG_WM_MAG_07</strain>
    </source>
</reference>
<dbReference type="PANTHER" id="PTHR24291:SF50">
    <property type="entry name" value="BIFUNCTIONAL ALBAFLAVENONE MONOOXYGENASE_TERPENE SYNTHASE"/>
    <property type="match status" value="1"/>
</dbReference>